<name>A0A545T4M8_9GAMM</name>
<accession>A0A545T4M8</accession>
<evidence type="ECO:0000256" key="2">
    <source>
        <dbReference type="SAM" id="MobiDB-lite"/>
    </source>
</evidence>
<organism evidence="5 6">
    <name type="scientific">Aliikangiella marina</name>
    <dbReference type="NCBI Taxonomy" id="1712262"/>
    <lineage>
        <taxon>Bacteria</taxon>
        <taxon>Pseudomonadati</taxon>
        <taxon>Pseudomonadota</taxon>
        <taxon>Gammaproteobacteria</taxon>
        <taxon>Oceanospirillales</taxon>
        <taxon>Pleioneaceae</taxon>
        <taxon>Aliikangiella</taxon>
    </lineage>
</organism>
<feature type="region of interest" description="Disordered" evidence="2">
    <location>
        <begin position="25"/>
        <end position="68"/>
    </location>
</feature>
<dbReference type="PANTHER" id="PTHR35891:SF2">
    <property type="entry name" value="THIOL:DISULFIDE INTERCHANGE PROTEIN DSBA"/>
    <property type="match status" value="1"/>
</dbReference>
<feature type="chain" id="PRO_5021988318" evidence="3">
    <location>
        <begin position="24"/>
        <end position="252"/>
    </location>
</feature>
<dbReference type="Proteomes" id="UP000317839">
    <property type="component" value="Unassembled WGS sequence"/>
</dbReference>
<dbReference type="InterPro" id="IPR036249">
    <property type="entry name" value="Thioredoxin-like_sf"/>
</dbReference>
<dbReference type="CDD" id="cd03019">
    <property type="entry name" value="DsbA_DsbA"/>
    <property type="match status" value="1"/>
</dbReference>
<gene>
    <name evidence="5" type="ORF">FLL45_18345</name>
</gene>
<dbReference type="InterPro" id="IPR023205">
    <property type="entry name" value="DsbA/DsbL"/>
</dbReference>
<sequence>MKQLFGILAIVLLLVGCQGEQDAAQQPAESQEAKQETTQAQAETQAPAEDKHHEADGHDHGSHSAIPSGQAYSEVEPQYACETPVVYEFFAYQCPHCYNLEPEAEKWKKANAGKVKFVSVPTHLGRDQFGSLLLVHHAAVKLGVLDGVQKALFDRIHIEKKLFASPDEAADFLATHGANKEQALTVLADQEAMTAAINKDFEMMAKYKITSVPRVIVNHRYMTDITAAGGTENVFKLVDELLAKEHNCKSGS</sequence>
<dbReference type="InterPro" id="IPR012336">
    <property type="entry name" value="Thioredoxin-like_fold"/>
</dbReference>
<dbReference type="Gene3D" id="3.40.30.10">
    <property type="entry name" value="Glutaredoxin"/>
    <property type="match status" value="1"/>
</dbReference>
<reference evidence="5 6" key="1">
    <citation type="submission" date="2019-06" db="EMBL/GenBank/DDBJ databases">
        <title>Draft genome of Aliikangiella marina GYP-15.</title>
        <authorList>
            <person name="Wang G."/>
        </authorList>
    </citation>
    <scope>NUCLEOTIDE SEQUENCE [LARGE SCALE GENOMIC DNA]</scope>
    <source>
        <strain evidence="5 6">GYP-15</strain>
    </source>
</reference>
<dbReference type="InterPro" id="IPR050824">
    <property type="entry name" value="Thiol_disulfide_DsbA"/>
</dbReference>
<dbReference type="EMBL" id="VIKR01000005">
    <property type="protein sequence ID" value="TQV72180.1"/>
    <property type="molecule type" value="Genomic_DNA"/>
</dbReference>
<dbReference type="RefSeq" id="WP_142943510.1">
    <property type="nucleotide sequence ID" value="NZ_VIKR01000005.1"/>
</dbReference>
<dbReference type="Pfam" id="PF13462">
    <property type="entry name" value="Thioredoxin_4"/>
    <property type="match status" value="1"/>
</dbReference>
<evidence type="ECO:0000256" key="1">
    <source>
        <dbReference type="ARBA" id="ARBA00022729"/>
    </source>
</evidence>
<comment type="caution">
    <text evidence="5">The sequence shown here is derived from an EMBL/GenBank/DDBJ whole genome shotgun (WGS) entry which is preliminary data.</text>
</comment>
<protein>
    <submittedName>
        <fullName evidence="5">Thiol:disulfide interchange protein DsbA/DsbL</fullName>
    </submittedName>
</protein>
<keyword evidence="1 3" id="KW-0732">Signal</keyword>
<keyword evidence="6" id="KW-1185">Reference proteome</keyword>
<proteinExistence type="predicted"/>
<dbReference type="PANTHER" id="PTHR35891">
    <property type="entry name" value="THIOL:DISULFIDE INTERCHANGE PROTEIN DSBA"/>
    <property type="match status" value="1"/>
</dbReference>
<feature type="signal peptide" evidence="3">
    <location>
        <begin position="1"/>
        <end position="23"/>
    </location>
</feature>
<feature type="compositionally biased region" description="Basic and acidic residues" evidence="2">
    <location>
        <begin position="48"/>
        <end position="62"/>
    </location>
</feature>
<feature type="domain" description="Thioredoxin" evidence="4">
    <location>
        <begin position="40"/>
        <end position="243"/>
    </location>
</feature>
<feature type="compositionally biased region" description="Low complexity" evidence="2">
    <location>
        <begin position="36"/>
        <end position="47"/>
    </location>
</feature>
<dbReference type="InterPro" id="IPR013766">
    <property type="entry name" value="Thioredoxin_domain"/>
</dbReference>
<dbReference type="SUPFAM" id="SSF52833">
    <property type="entry name" value="Thioredoxin-like"/>
    <property type="match status" value="1"/>
</dbReference>
<dbReference type="PROSITE" id="PS51257">
    <property type="entry name" value="PROKAR_LIPOPROTEIN"/>
    <property type="match status" value="1"/>
</dbReference>
<dbReference type="PROSITE" id="PS51352">
    <property type="entry name" value="THIOREDOXIN_2"/>
    <property type="match status" value="1"/>
</dbReference>
<evidence type="ECO:0000256" key="3">
    <source>
        <dbReference type="SAM" id="SignalP"/>
    </source>
</evidence>
<evidence type="ECO:0000259" key="4">
    <source>
        <dbReference type="PROSITE" id="PS51352"/>
    </source>
</evidence>
<evidence type="ECO:0000313" key="5">
    <source>
        <dbReference type="EMBL" id="TQV72180.1"/>
    </source>
</evidence>
<evidence type="ECO:0000313" key="6">
    <source>
        <dbReference type="Proteomes" id="UP000317839"/>
    </source>
</evidence>
<dbReference type="AlphaFoldDB" id="A0A545T4M8"/>
<dbReference type="OrthoDB" id="9784896at2"/>